<keyword evidence="3 5" id="KW-0442">Lipid degradation</keyword>
<proteinExistence type="predicted"/>
<evidence type="ECO:0000256" key="3">
    <source>
        <dbReference type="ARBA" id="ARBA00022963"/>
    </source>
</evidence>
<dbReference type="GO" id="GO:0003847">
    <property type="term" value="F:1-alkyl-2-acetylglycerophosphocholine esterase activity"/>
    <property type="evidence" value="ECO:0007669"/>
    <property type="project" value="UniProtKB-UniRule"/>
</dbReference>
<gene>
    <name evidence="7" type="ORF">PHAECO_LOCUS5431</name>
</gene>
<dbReference type="InterPro" id="IPR029058">
    <property type="entry name" value="AB_hydrolase_fold"/>
</dbReference>
<dbReference type="EMBL" id="OU896722">
    <property type="protein sequence ID" value="CAH1154660.1"/>
    <property type="molecule type" value="Genomic_DNA"/>
</dbReference>
<dbReference type="PANTHER" id="PTHR10272:SF0">
    <property type="entry name" value="PLATELET-ACTIVATING FACTOR ACETYLHYDROLASE"/>
    <property type="match status" value="1"/>
</dbReference>
<dbReference type="Pfam" id="PF03403">
    <property type="entry name" value="PAF-AH_p_II"/>
    <property type="match status" value="1"/>
</dbReference>
<keyword evidence="8" id="KW-1185">Reference proteome</keyword>
<comment type="catalytic activity">
    <reaction evidence="5">
        <text>a 1-O-alkyl-2-acetyl-sn-glycero-3-phosphocholine + H2O = a 1-O-alkyl-sn-glycero-3-phosphocholine + acetate + H(+)</text>
        <dbReference type="Rhea" id="RHEA:17777"/>
        <dbReference type="ChEBI" id="CHEBI:15377"/>
        <dbReference type="ChEBI" id="CHEBI:15378"/>
        <dbReference type="ChEBI" id="CHEBI:30089"/>
        <dbReference type="ChEBI" id="CHEBI:30909"/>
        <dbReference type="ChEBI" id="CHEBI:36707"/>
        <dbReference type="EC" id="3.1.1.47"/>
    </reaction>
</comment>
<evidence type="ECO:0000256" key="5">
    <source>
        <dbReference type="PIRNR" id="PIRNR018169"/>
    </source>
</evidence>
<dbReference type="PANTHER" id="PTHR10272">
    <property type="entry name" value="PLATELET-ACTIVATING FACTOR ACETYLHYDROLASE"/>
    <property type="match status" value="1"/>
</dbReference>
<name>A0A9P0DHB1_PHACE</name>
<dbReference type="Proteomes" id="UP001153737">
    <property type="component" value="Chromosome 16"/>
</dbReference>
<reference evidence="7" key="2">
    <citation type="submission" date="2022-10" db="EMBL/GenBank/DDBJ databases">
        <authorList>
            <consortium name="ENA_rothamsted_submissions"/>
            <consortium name="culmorum"/>
            <person name="King R."/>
        </authorList>
    </citation>
    <scope>NUCLEOTIDE SEQUENCE</scope>
</reference>
<dbReference type="PIRSF" id="PIRSF018169">
    <property type="entry name" value="PAF_acetylhydrolase"/>
    <property type="match status" value="1"/>
</dbReference>
<dbReference type="EC" id="3.1.1.47" evidence="1 5"/>
<accession>A0A9P0DHB1</accession>
<keyword evidence="4 5" id="KW-0443">Lipid metabolism</keyword>
<protein>
    <recommendedName>
        <fullName evidence="1 5">1-alkyl-2-acetylglycerophosphocholine esterase</fullName>
        <ecNumber evidence="1 5">3.1.1.47</ecNumber>
    </recommendedName>
</protein>
<dbReference type="Gene3D" id="3.40.50.1820">
    <property type="entry name" value="alpha/beta hydrolase"/>
    <property type="match status" value="1"/>
</dbReference>
<evidence type="ECO:0000256" key="2">
    <source>
        <dbReference type="ARBA" id="ARBA00022801"/>
    </source>
</evidence>
<reference evidence="7" key="1">
    <citation type="submission" date="2022-01" db="EMBL/GenBank/DDBJ databases">
        <authorList>
            <person name="King R."/>
        </authorList>
    </citation>
    <scope>NUCLEOTIDE SEQUENCE</scope>
</reference>
<dbReference type="InterPro" id="IPR016715">
    <property type="entry name" value="PAF_acetylhydro_eukaryote"/>
</dbReference>
<evidence type="ECO:0000256" key="6">
    <source>
        <dbReference type="PIRSR" id="PIRSR018169-1"/>
    </source>
</evidence>
<evidence type="ECO:0000313" key="8">
    <source>
        <dbReference type="Proteomes" id="UP001153737"/>
    </source>
</evidence>
<keyword evidence="2 5" id="KW-0378">Hydrolase</keyword>
<evidence type="ECO:0000313" key="7">
    <source>
        <dbReference type="EMBL" id="CAH1154660.1"/>
    </source>
</evidence>
<dbReference type="GO" id="GO:0016042">
    <property type="term" value="P:lipid catabolic process"/>
    <property type="evidence" value="ECO:0007669"/>
    <property type="project" value="UniProtKB-KW"/>
</dbReference>
<organism evidence="7 8">
    <name type="scientific">Phaedon cochleariae</name>
    <name type="common">Mustard beetle</name>
    <dbReference type="NCBI Taxonomy" id="80249"/>
    <lineage>
        <taxon>Eukaryota</taxon>
        <taxon>Metazoa</taxon>
        <taxon>Ecdysozoa</taxon>
        <taxon>Arthropoda</taxon>
        <taxon>Hexapoda</taxon>
        <taxon>Insecta</taxon>
        <taxon>Pterygota</taxon>
        <taxon>Neoptera</taxon>
        <taxon>Endopterygota</taxon>
        <taxon>Coleoptera</taxon>
        <taxon>Polyphaga</taxon>
        <taxon>Cucujiformia</taxon>
        <taxon>Chrysomeloidea</taxon>
        <taxon>Chrysomelidae</taxon>
        <taxon>Chrysomelinae</taxon>
        <taxon>Chrysomelini</taxon>
        <taxon>Phaedon</taxon>
    </lineage>
</organism>
<sequence length="390" mass="45627">MWWSKDSPKHLPASTGPFLPGCTDVMLDYDENGLLMRLYYPINDQEKQQSNKWIPWLQDYHYRDGMAKVLKFPNIFLKAGFWWSDNVHIPVQYGQIPKIPNNKLKCVIVSHGMGGSKFFYSKMCYDLASYGYLVICPEHRDKSASYTYFYKSKEDAQKDNRTTVQFEHYPFGDKHYQKRREQMQIRSKECAKLIDFLKNLNEGIIPHNVLEDVKSYEKTPFKLDDLVGNIDVHDFTIVGHSFGGASALQVTSEREDIGRCILLDPWMYPIKNENLDSIIKVPILFVNTQTFHIGANVKMMEKFLSNENSKMYTLRGTTHENQADTVLIFGSWLNLFIRKIEPKLGFQINDSLILEFLHDRLNLSSDIEEIRTFLRENKDWFEEGLTKPWA</sequence>
<dbReference type="SUPFAM" id="SSF53474">
    <property type="entry name" value="alpha/beta-Hydrolases"/>
    <property type="match status" value="1"/>
</dbReference>
<evidence type="ECO:0000256" key="1">
    <source>
        <dbReference type="ARBA" id="ARBA00013201"/>
    </source>
</evidence>
<feature type="active site" description="Charge relay system" evidence="6">
    <location>
        <position position="319"/>
    </location>
</feature>
<feature type="active site" description="Charge relay system" evidence="6">
    <location>
        <position position="264"/>
    </location>
</feature>
<evidence type="ECO:0000256" key="4">
    <source>
        <dbReference type="ARBA" id="ARBA00023098"/>
    </source>
</evidence>
<feature type="active site" description="Nucleophile" evidence="6">
    <location>
        <position position="241"/>
    </location>
</feature>
<dbReference type="AlphaFoldDB" id="A0A9P0DHB1"/>